<feature type="chain" id="PRO_5046173871" evidence="1">
    <location>
        <begin position="35"/>
        <end position="452"/>
    </location>
</feature>
<dbReference type="RefSeq" id="WP_319832970.1">
    <property type="nucleotide sequence ID" value="NZ_CP138858.1"/>
</dbReference>
<dbReference type="Proteomes" id="UP001324993">
    <property type="component" value="Chromosome"/>
</dbReference>
<keyword evidence="3" id="KW-1185">Reference proteome</keyword>
<feature type="signal peptide" evidence="1">
    <location>
        <begin position="1"/>
        <end position="34"/>
    </location>
</feature>
<dbReference type="NCBIfam" id="TIGR02595">
    <property type="entry name" value="PEP_CTERM"/>
    <property type="match status" value="1"/>
</dbReference>
<evidence type="ECO:0000313" key="3">
    <source>
        <dbReference type="Proteomes" id="UP001324993"/>
    </source>
</evidence>
<dbReference type="InterPro" id="IPR013424">
    <property type="entry name" value="Ice-binding_C"/>
</dbReference>
<name>A0ABZ0RL08_9BACT</name>
<gene>
    <name evidence="2" type="ORF">SH580_00135</name>
</gene>
<protein>
    <submittedName>
        <fullName evidence="2">PEP-CTERM sorting domain-containing protein</fullName>
    </submittedName>
</protein>
<dbReference type="EMBL" id="CP138858">
    <property type="protein sequence ID" value="WPJ96106.1"/>
    <property type="molecule type" value="Genomic_DNA"/>
</dbReference>
<evidence type="ECO:0000256" key="1">
    <source>
        <dbReference type="SAM" id="SignalP"/>
    </source>
</evidence>
<organism evidence="2 3">
    <name type="scientific">Coraliomargarita algicola</name>
    <dbReference type="NCBI Taxonomy" id="3092156"/>
    <lineage>
        <taxon>Bacteria</taxon>
        <taxon>Pseudomonadati</taxon>
        <taxon>Verrucomicrobiota</taxon>
        <taxon>Opitutia</taxon>
        <taxon>Puniceicoccales</taxon>
        <taxon>Coraliomargaritaceae</taxon>
        <taxon>Coraliomargarita</taxon>
    </lineage>
</organism>
<evidence type="ECO:0000313" key="2">
    <source>
        <dbReference type="EMBL" id="WPJ96106.1"/>
    </source>
</evidence>
<sequence length="452" mass="45632">MKESPQNSLVYSRTPKLACTLMSMLALAAGSLSAADLYLPNSSVGGTWDYTSLNWATTSGGSADTAWTNGNNVVIEFTGNSAFKLGESDLQAADFTGAAGRIIYLQGIAGEQNQLEVTGAGSGEVHVWGTSGSGATNTLKLSGSTGWDGTLKLRDGSHNRIVLSNASAFSTDTTLEFVSGGLLLLDAAIGGQTTTLGQLSGTSGAISANYGAADAGVKTLRVEQSTDTSFSGQFAAGTSGRELALSKAGTGSLTLTGALNHGGGVTAEAGELVITSAATTSGQGDYVVSNGATLRVDNTINFGAGATLTVEAGGALAPGSEASVGTLTLDGTSGAGLVFGDGATVDFRLGVSQDEIILLGSSMVGDALGGEDSIIFNFINEGMVEGDFYDLITFGDTPAIALSAFTSNLEGTFQYSGNILQFGYSVIPEPSSSVLMLGALAGGMVLLRRRTR</sequence>
<keyword evidence="1" id="KW-0732">Signal</keyword>
<accession>A0ABZ0RL08</accession>
<proteinExistence type="predicted"/>
<reference evidence="2 3" key="1">
    <citation type="submission" date="2023-11" db="EMBL/GenBank/DDBJ databases">
        <title>Coraliomargarita sp. nov., isolated from marine algae.</title>
        <authorList>
            <person name="Lee J.K."/>
            <person name="Baek J.H."/>
            <person name="Kim J.M."/>
            <person name="Choi D.G."/>
            <person name="Jeon C.O."/>
        </authorList>
    </citation>
    <scope>NUCLEOTIDE SEQUENCE [LARGE SCALE GENOMIC DNA]</scope>
    <source>
        <strain evidence="2 3">J2-16</strain>
    </source>
</reference>